<dbReference type="AlphaFoldDB" id="A0A0F8WSB8"/>
<accession>A0A0F8WSB8</accession>
<proteinExistence type="predicted"/>
<comment type="caution">
    <text evidence="1">The sequence shown here is derived from an EMBL/GenBank/DDBJ whole genome shotgun (WGS) entry which is preliminary data.</text>
</comment>
<gene>
    <name evidence="1" type="ORF">LCGC14_3116990</name>
</gene>
<sequence>MYKMARGRYKITNKKGDVRRFRDMYLGEEIRVRPRSYVYIDHPSEEVWTIPDTWTVEDTERQEKKAQIIKPKEVNKK</sequence>
<protein>
    <submittedName>
        <fullName evidence="1">Uncharacterized protein</fullName>
    </submittedName>
</protein>
<name>A0A0F8WSB8_9ZZZZ</name>
<organism evidence="1">
    <name type="scientific">marine sediment metagenome</name>
    <dbReference type="NCBI Taxonomy" id="412755"/>
    <lineage>
        <taxon>unclassified sequences</taxon>
        <taxon>metagenomes</taxon>
        <taxon>ecological metagenomes</taxon>
    </lineage>
</organism>
<reference evidence="1" key="1">
    <citation type="journal article" date="2015" name="Nature">
        <title>Complex archaea that bridge the gap between prokaryotes and eukaryotes.</title>
        <authorList>
            <person name="Spang A."/>
            <person name="Saw J.H."/>
            <person name="Jorgensen S.L."/>
            <person name="Zaremba-Niedzwiedzka K."/>
            <person name="Martijn J."/>
            <person name="Lind A.E."/>
            <person name="van Eijk R."/>
            <person name="Schleper C."/>
            <person name="Guy L."/>
            <person name="Ettema T.J."/>
        </authorList>
    </citation>
    <scope>NUCLEOTIDE SEQUENCE</scope>
</reference>
<evidence type="ECO:0000313" key="1">
    <source>
        <dbReference type="EMBL" id="KKK51235.1"/>
    </source>
</evidence>
<dbReference type="EMBL" id="LAZR01067614">
    <property type="protein sequence ID" value="KKK51235.1"/>
    <property type="molecule type" value="Genomic_DNA"/>
</dbReference>